<organism evidence="4">
    <name type="scientific">Citrobacter freundii</name>
    <dbReference type="NCBI Taxonomy" id="546"/>
    <lineage>
        <taxon>Bacteria</taxon>
        <taxon>Pseudomonadati</taxon>
        <taxon>Pseudomonadota</taxon>
        <taxon>Gammaproteobacteria</taxon>
        <taxon>Enterobacterales</taxon>
        <taxon>Enterobacteriaceae</taxon>
        <taxon>Citrobacter</taxon>
        <taxon>Citrobacter freundii complex</taxon>
    </lineage>
</organism>
<evidence type="ECO:0000256" key="1">
    <source>
        <dbReference type="SAM" id="SignalP"/>
    </source>
</evidence>
<evidence type="ECO:0000313" key="2">
    <source>
        <dbReference type="EMBL" id="ELV3681002.1"/>
    </source>
</evidence>
<dbReference type="EMBL" id="ABOSXX010000018">
    <property type="protein sequence ID" value="ELV3681002.1"/>
    <property type="molecule type" value="Genomic_DNA"/>
</dbReference>
<protein>
    <recommendedName>
        <fullName evidence="7">DUF3828 domain-containing protein</fullName>
    </recommendedName>
</protein>
<reference evidence="4" key="3">
    <citation type="journal article" date="2018" name="Genome Biol.">
        <title>SKESA: strategic k-mer extension for scrupulous assemblies.</title>
        <authorList>
            <person name="Souvorov A."/>
            <person name="Agarwala R."/>
            <person name="Lipman D.J."/>
        </authorList>
    </citation>
    <scope>NUCLEOTIDE SEQUENCE</scope>
    <source>
        <strain evidence="4">O50</strain>
    </source>
</reference>
<proteinExistence type="predicted"/>
<name>A0A0P8KAU6_CITFR</name>
<dbReference type="EMBL" id="DACSXJ010000011">
    <property type="protein sequence ID" value="HAT3897796.1"/>
    <property type="molecule type" value="Genomic_DNA"/>
</dbReference>
<sequence length="152" mass="17639">MNLLRHLLIKLVMLSVGFLSAGDILANTPEQVITAFQRDYKYWNDQSFQRNQNYGKQEVMLLAQKGWNELLNKYTKPGFQGEPIAFGSESSHDPEQENIISVQISEKVATVTTRLSRQYYSPIYEYQLSKENDTWYLSQIFLVDDDGKYPSL</sequence>
<evidence type="ECO:0000313" key="3">
    <source>
        <dbReference type="EMBL" id="HAT3897796.1"/>
    </source>
</evidence>
<feature type="signal peptide" evidence="1">
    <location>
        <begin position="1"/>
        <end position="21"/>
    </location>
</feature>
<evidence type="ECO:0000313" key="6">
    <source>
        <dbReference type="Proteomes" id="UP000050520"/>
    </source>
</evidence>
<dbReference type="EMBL" id="DACSXJ010000163">
    <property type="protein sequence ID" value="HAT3901270.1"/>
    <property type="molecule type" value="Genomic_DNA"/>
</dbReference>
<comment type="caution">
    <text evidence="4">The sequence shown here is derived from an EMBL/GenBank/DDBJ whole genome shotgun (WGS) entry which is preliminary data.</text>
</comment>
<dbReference type="Proteomes" id="UP000855471">
    <property type="component" value="Unassembled WGS sequence"/>
</dbReference>
<evidence type="ECO:0000313" key="5">
    <source>
        <dbReference type="EMBL" id="KPR54610.1"/>
    </source>
</evidence>
<feature type="chain" id="PRO_5015043830" description="DUF3828 domain-containing protein" evidence="1">
    <location>
        <begin position="22"/>
        <end position="152"/>
    </location>
</feature>
<reference evidence="6" key="1">
    <citation type="submission" date="2015-09" db="EMBL/GenBank/DDBJ databases">
        <title>Prevalence of NDMs in South Africa.</title>
        <authorList>
            <person name="Osei Sekyere J."/>
            <person name="Govinden U."/>
            <person name="Essack S."/>
            <person name="Haldorsen B."/>
            <person name="Samuelsen O."/>
            <person name="Aasnaes B."/>
            <person name="Sundsfjord A."/>
        </authorList>
    </citation>
    <scope>NUCLEOTIDE SEQUENCE [LARGE SCALE GENOMIC DNA]</scope>
    <source>
        <strain evidence="6">ST62:944112508</strain>
    </source>
</reference>
<keyword evidence="1" id="KW-0732">Signal</keyword>
<evidence type="ECO:0008006" key="7">
    <source>
        <dbReference type="Google" id="ProtNLM"/>
    </source>
</evidence>
<reference evidence="2" key="5">
    <citation type="submission" date="2023-05" db="EMBL/GenBank/DDBJ databases">
        <authorList>
            <consortium name="Clinical and Environmental Microbiology Branch: Whole genome sequencing antimicrobial resistance pathogens in the healthcare setting"/>
        </authorList>
    </citation>
    <scope>NUCLEOTIDE SEQUENCE</scope>
    <source>
        <strain evidence="2">2023GN-00287</strain>
    </source>
</reference>
<reference evidence="5 6" key="2">
    <citation type="journal article" date="2017" name="PLoS ONE">
        <title>Genomic and phenotypic characterisation of fluoroquinolone resistance mechanisms in Enterobacteriaceae in Durban, South Africa.</title>
        <authorList>
            <person name="Osei Sekyere J."/>
            <person name="Amoako D.G."/>
        </authorList>
    </citation>
    <scope>NUCLEOTIDE SEQUENCE [LARGE SCALE GENOMIC DNA]</scope>
    <source>
        <strain evidence="5 6">ST62:944112508</strain>
    </source>
</reference>
<evidence type="ECO:0000313" key="4">
    <source>
        <dbReference type="EMBL" id="HAT3901270.1"/>
    </source>
</evidence>
<accession>A0A0P8KAU6</accession>
<dbReference type="AlphaFoldDB" id="A0A0P8KAU6"/>
<dbReference type="EMBL" id="LJEB01000065">
    <property type="protein sequence ID" value="KPR54610.1"/>
    <property type="molecule type" value="Genomic_DNA"/>
</dbReference>
<dbReference type="Proteomes" id="UP001279522">
    <property type="component" value="Unassembled WGS sequence"/>
</dbReference>
<dbReference type="Proteomes" id="UP000050520">
    <property type="component" value="Unassembled WGS sequence"/>
</dbReference>
<reference evidence="4" key="4">
    <citation type="submission" date="2020-09" db="EMBL/GenBank/DDBJ databases">
        <authorList>
            <consortium name="NCBI Pathogen Detection Project"/>
        </authorList>
    </citation>
    <scope>NUCLEOTIDE SEQUENCE</scope>
    <source>
        <strain evidence="4">O50</strain>
    </source>
</reference>
<gene>
    <name evidence="5" type="ORF">AN672_15180</name>
    <name evidence="3" type="ORF">I9Y29_002223</name>
    <name evidence="4" type="ORF">I9Y29_005813</name>
    <name evidence="2" type="ORF">SGX49_003463</name>
</gene>